<organism evidence="1 2">
    <name type="scientific">Escherichia phage LM33_P1</name>
    <dbReference type="NCBI Taxonomy" id="1788294"/>
    <lineage>
        <taxon>Viruses</taxon>
        <taxon>Duplodnaviria</taxon>
        <taxon>Heunggongvirae</taxon>
        <taxon>Uroviricota</taxon>
        <taxon>Caudoviricetes</taxon>
        <taxon>Autographivirales</taxon>
        <taxon>Autotranscriptaviridae</taxon>
        <taxon>Studiervirinae</taxon>
        <taxon>Kayfunavirus</taxon>
        <taxon>Kayfunavirus 101118UKE1</taxon>
        <taxon>Kayfunavirus LM33P1</taxon>
    </lineage>
</organism>
<protein>
    <submittedName>
        <fullName evidence="1">Uncharacterized protein</fullName>
    </submittedName>
</protein>
<keyword evidence="2" id="KW-1185">Reference proteome</keyword>
<accession>A0A1A8YFI7</accession>
<proteinExistence type="predicted"/>
<name>A0A1A8YFI7_9CAUD</name>
<dbReference type="KEGG" id="vg:30310692"/>
<dbReference type="RefSeq" id="YP_009324488.1">
    <property type="nucleotide sequence ID" value="NC_031937.1"/>
</dbReference>
<evidence type="ECO:0000313" key="1">
    <source>
        <dbReference type="EMBL" id="SBT28102.1"/>
    </source>
</evidence>
<dbReference type="EMBL" id="LT594300">
    <property type="protein sequence ID" value="SBT28102.1"/>
    <property type="molecule type" value="Genomic_DNA"/>
</dbReference>
<reference evidence="2" key="1">
    <citation type="submission" date="2016-02" db="EMBL/GenBank/DDBJ databases">
        <authorList>
            <person name="Debarbieux L."/>
        </authorList>
    </citation>
    <scope>NUCLEOTIDE SEQUENCE [LARGE SCALE GENOMIC DNA]</scope>
    <source>
        <strain evidence="2">LM33_P1</strain>
    </source>
</reference>
<sequence>MSTQLYINIASSQLYAVVNGELWYRKLKKWAKSSYDEETISTMSHRYRKAAKVNNFKMR</sequence>
<gene>
    <name evidence="1" type="ORF">O25BPHAGE1_P1_GP14</name>
</gene>
<dbReference type="OrthoDB" id="36626at10239"/>
<evidence type="ECO:0000313" key="2">
    <source>
        <dbReference type="Proteomes" id="UP000204550"/>
    </source>
</evidence>
<dbReference type="Proteomes" id="UP000204550">
    <property type="component" value="Segment"/>
</dbReference>
<dbReference type="GeneID" id="30310692"/>